<gene>
    <name evidence="1" type="ORF">IBL28_21545</name>
</gene>
<comment type="caution">
    <text evidence="1">The sequence shown here is derived from an EMBL/GenBank/DDBJ whole genome shotgun (WGS) entry which is preliminary data.</text>
</comment>
<dbReference type="PIRSF" id="PIRSF035170">
    <property type="entry name" value="HD_phosphohydro"/>
    <property type="match status" value="1"/>
</dbReference>
<dbReference type="RefSeq" id="WP_187967680.1">
    <property type="nucleotide sequence ID" value="NZ_JACVDC010000134.1"/>
</dbReference>
<dbReference type="PANTHER" id="PTHR21174">
    <property type="match status" value="1"/>
</dbReference>
<dbReference type="SUPFAM" id="SSF109604">
    <property type="entry name" value="HD-domain/PDEase-like"/>
    <property type="match status" value="1"/>
</dbReference>
<protein>
    <recommendedName>
        <fullName evidence="3">Metal-dependent HD superfamily phosphohydrolase</fullName>
    </recommendedName>
</protein>
<reference evidence="1 2" key="1">
    <citation type="submission" date="2020-09" db="EMBL/GenBank/DDBJ databases">
        <title>Sinomicrobium weinanense sp. nov., a halophilic bacteria isolated from saline-alkali soil.</title>
        <authorList>
            <person name="Wu P."/>
            <person name="Ren H."/>
            <person name="Mei Y."/>
            <person name="Liang Y."/>
            <person name="Chen Z."/>
        </authorList>
    </citation>
    <scope>NUCLEOTIDE SEQUENCE [LARGE SCALE GENOMIC DNA]</scope>
    <source>
        <strain evidence="1 2">FJxs</strain>
    </source>
</reference>
<evidence type="ECO:0008006" key="3">
    <source>
        <dbReference type="Google" id="ProtNLM"/>
    </source>
</evidence>
<organism evidence="1 2">
    <name type="scientific">Sinomicrobium weinanense</name>
    <dbReference type="NCBI Taxonomy" id="2842200"/>
    <lineage>
        <taxon>Bacteria</taxon>
        <taxon>Pseudomonadati</taxon>
        <taxon>Bacteroidota</taxon>
        <taxon>Flavobacteriia</taxon>
        <taxon>Flavobacteriales</taxon>
        <taxon>Flavobacteriaceae</taxon>
        <taxon>Sinomicrobium</taxon>
    </lineage>
</organism>
<evidence type="ECO:0000313" key="2">
    <source>
        <dbReference type="Proteomes" id="UP000653730"/>
    </source>
</evidence>
<dbReference type="EMBL" id="JACVDC010000134">
    <property type="protein sequence ID" value="MBC9798565.1"/>
    <property type="molecule type" value="Genomic_DNA"/>
</dbReference>
<dbReference type="InterPro" id="IPR009218">
    <property type="entry name" value="HD_phosphohydro"/>
</dbReference>
<sequence length="203" mass="24337">MVKETFLNLIKKYSDNEDYNLECWNEIEQNYSSKSRHYHTLEHLHNMLSELNGIKPQIEHLDAFLFSVFYHDVIYRPTKKDNELQSAIVFDKRISKTTFQSIEKCVQQIKATKEHKLSSDRDTNFLLDIDLSILGKPTTEYQVYCRNIRKEYKIYPDFMYRKGRKNVLKNLLNLDSIFKTEFFKAKYENQAKENIINELNQLS</sequence>
<accession>A0A926Q612</accession>
<proteinExistence type="predicted"/>
<evidence type="ECO:0000313" key="1">
    <source>
        <dbReference type="EMBL" id="MBC9798565.1"/>
    </source>
</evidence>
<keyword evidence="2" id="KW-1185">Reference proteome</keyword>
<name>A0A926Q612_9FLAO</name>
<dbReference type="AlphaFoldDB" id="A0A926Q612"/>
<dbReference type="Proteomes" id="UP000653730">
    <property type="component" value="Unassembled WGS sequence"/>
</dbReference>
<dbReference type="PANTHER" id="PTHR21174:SF0">
    <property type="entry name" value="HD PHOSPHOHYDROLASE FAMILY PROTEIN-RELATED"/>
    <property type="match status" value="1"/>
</dbReference>